<accession>A0A8S3BCW5</accession>
<dbReference type="EMBL" id="CAJOBJ010141757">
    <property type="protein sequence ID" value="CAF4766236.1"/>
    <property type="molecule type" value="Genomic_DNA"/>
</dbReference>
<comment type="caution">
    <text evidence="1">The sequence shown here is derived from an EMBL/GenBank/DDBJ whole genome shotgun (WGS) entry which is preliminary data.</text>
</comment>
<dbReference type="AlphaFoldDB" id="A0A8S3BCW5"/>
<name>A0A8S3BCW5_9BILA</name>
<gene>
    <name evidence="1" type="ORF">GIL414_LOCUS45759</name>
</gene>
<evidence type="ECO:0000313" key="1">
    <source>
        <dbReference type="EMBL" id="CAF4766236.1"/>
    </source>
</evidence>
<reference evidence="1" key="1">
    <citation type="submission" date="2021-02" db="EMBL/GenBank/DDBJ databases">
        <authorList>
            <person name="Nowell W R."/>
        </authorList>
    </citation>
    <scope>NUCLEOTIDE SEQUENCE</scope>
</reference>
<proteinExistence type="predicted"/>
<sequence length="23" mass="2492">MSPSNTGQQQIELVKASQCLSEL</sequence>
<feature type="non-terminal residue" evidence="1">
    <location>
        <position position="23"/>
    </location>
</feature>
<feature type="non-terminal residue" evidence="1">
    <location>
        <position position="1"/>
    </location>
</feature>
<organism evidence="1 2">
    <name type="scientific">Rotaria magnacalcarata</name>
    <dbReference type="NCBI Taxonomy" id="392030"/>
    <lineage>
        <taxon>Eukaryota</taxon>
        <taxon>Metazoa</taxon>
        <taxon>Spiralia</taxon>
        <taxon>Gnathifera</taxon>
        <taxon>Rotifera</taxon>
        <taxon>Eurotatoria</taxon>
        <taxon>Bdelloidea</taxon>
        <taxon>Philodinida</taxon>
        <taxon>Philodinidae</taxon>
        <taxon>Rotaria</taxon>
    </lineage>
</organism>
<dbReference type="Proteomes" id="UP000681720">
    <property type="component" value="Unassembled WGS sequence"/>
</dbReference>
<protein>
    <submittedName>
        <fullName evidence="1">Uncharacterized protein</fullName>
    </submittedName>
</protein>
<evidence type="ECO:0000313" key="2">
    <source>
        <dbReference type="Proteomes" id="UP000681720"/>
    </source>
</evidence>